<proteinExistence type="predicted"/>
<feature type="signal peptide" evidence="2">
    <location>
        <begin position="1"/>
        <end position="24"/>
    </location>
</feature>
<sequence length="313" mass="33996">MRIASHAVWSFVASLACMGAVVNATTPFEVALVYPRWGQTYAPTPAMPIVFAVRNAHLARRIFPVISFQIRNSSDTEYKRNGTYEWDLKSLNWTSSEPYFILGFVTDFAKEGDWTFWLKLSYQECSVGSDGTFHGAAEWDFRSTLISMTTRSDGRAPLDLVGATADEESCRGVIPAIDIDVGDEVRQVTFQREAIHDTCVEVPEDRSAGFYSQYCDLKIDSARAANISAFLTDWCAAQDPPIDCSAAFKPSAANSTTSASSATHSSTANPSTTAQSTTSPSTTDASKNAGQQLKVAGTASFMAMLGVFGWFLG</sequence>
<organism evidence="4 5">
    <name type="scientific">Staphylotrichum longicolle</name>
    <dbReference type="NCBI Taxonomy" id="669026"/>
    <lineage>
        <taxon>Eukaryota</taxon>
        <taxon>Fungi</taxon>
        <taxon>Dikarya</taxon>
        <taxon>Ascomycota</taxon>
        <taxon>Pezizomycotina</taxon>
        <taxon>Sordariomycetes</taxon>
        <taxon>Sordariomycetidae</taxon>
        <taxon>Sordariales</taxon>
        <taxon>Chaetomiaceae</taxon>
        <taxon>Staphylotrichum</taxon>
    </lineage>
</organism>
<feature type="domain" description="DUF7136" evidence="3">
    <location>
        <begin position="25"/>
        <end position="244"/>
    </location>
</feature>
<keyword evidence="2" id="KW-0732">Signal</keyword>
<gene>
    <name evidence="4" type="ORF">NEMBOFW57_008190</name>
</gene>
<evidence type="ECO:0000259" key="3">
    <source>
        <dbReference type="Pfam" id="PF23584"/>
    </source>
</evidence>
<comment type="caution">
    <text evidence="4">The sequence shown here is derived from an EMBL/GenBank/DDBJ whole genome shotgun (WGS) entry which is preliminary data.</text>
</comment>
<dbReference type="PROSITE" id="PS51257">
    <property type="entry name" value="PROKAR_LIPOPROTEIN"/>
    <property type="match status" value="1"/>
</dbReference>
<feature type="chain" id="PRO_5042048096" description="DUF7136 domain-containing protein" evidence="2">
    <location>
        <begin position="25"/>
        <end position="313"/>
    </location>
</feature>
<feature type="region of interest" description="Disordered" evidence="1">
    <location>
        <begin position="255"/>
        <end position="289"/>
    </location>
</feature>
<evidence type="ECO:0000256" key="1">
    <source>
        <dbReference type="SAM" id="MobiDB-lite"/>
    </source>
</evidence>
<dbReference type="AlphaFoldDB" id="A0AAD4EQT0"/>
<dbReference type="EMBL" id="JAHCVI010000004">
    <property type="protein sequence ID" value="KAG7285896.1"/>
    <property type="molecule type" value="Genomic_DNA"/>
</dbReference>
<feature type="compositionally biased region" description="Low complexity" evidence="1">
    <location>
        <begin position="255"/>
        <end position="286"/>
    </location>
</feature>
<accession>A0AAD4EQT0</accession>
<evidence type="ECO:0000313" key="4">
    <source>
        <dbReference type="EMBL" id="KAG7285896.1"/>
    </source>
</evidence>
<protein>
    <recommendedName>
        <fullName evidence="3">DUF7136 domain-containing protein</fullName>
    </recommendedName>
</protein>
<dbReference type="Proteomes" id="UP001197093">
    <property type="component" value="Unassembled WGS sequence"/>
</dbReference>
<evidence type="ECO:0000256" key="2">
    <source>
        <dbReference type="SAM" id="SignalP"/>
    </source>
</evidence>
<dbReference type="InterPro" id="IPR055560">
    <property type="entry name" value="DUF7136"/>
</dbReference>
<dbReference type="Pfam" id="PF23584">
    <property type="entry name" value="DUF7136"/>
    <property type="match status" value="1"/>
</dbReference>
<name>A0AAD4EQT0_9PEZI</name>
<evidence type="ECO:0000313" key="5">
    <source>
        <dbReference type="Proteomes" id="UP001197093"/>
    </source>
</evidence>
<keyword evidence="5" id="KW-1185">Reference proteome</keyword>
<reference evidence="4" key="1">
    <citation type="submission" date="2023-02" db="EMBL/GenBank/DDBJ databases">
        <authorList>
            <person name="Palmer J.M."/>
        </authorList>
    </citation>
    <scope>NUCLEOTIDE SEQUENCE</scope>
    <source>
        <strain evidence="4">FW57</strain>
    </source>
</reference>